<gene>
    <name evidence="2" type="ORF">IF651_01325</name>
</gene>
<keyword evidence="3" id="KW-1185">Reference proteome</keyword>
<keyword evidence="1" id="KW-0812">Transmembrane</keyword>
<dbReference type="RefSeq" id="WP_191827268.1">
    <property type="nucleotide sequence ID" value="NZ_JACYHB010000001.1"/>
</dbReference>
<name>A0A927G6A5_9MICO</name>
<sequence>MTPADLPDPTQVLTWPQALVAVVIILCVLVWPGVLAWINSRSTKALIEDVRHEVNPNSGKSMRDSTNRTEAAVQEIQSTLGEHVKYAEERDVELDRRLEALEAKPRGIFRRR</sequence>
<evidence type="ECO:0000313" key="2">
    <source>
        <dbReference type="EMBL" id="MBD8077702.1"/>
    </source>
</evidence>
<dbReference type="EMBL" id="JACYHB010000001">
    <property type="protein sequence ID" value="MBD8077702.1"/>
    <property type="molecule type" value="Genomic_DNA"/>
</dbReference>
<keyword evidence="1" id="KW-1133">Transmembrane helix</keyword>
<organism evidence="2 3">
    <name type="scientific">Cellulosimicrobium arenosum</name>
    <dbReference type="NCBI Taxonomy" id="2708133"/>
    <lineage>
        <taxon>Bacteria</taxon>
        <taxon>Bacillati</taxon>
        <taxon>Actinomycetota</taxon>
        <taxon>Actinomycetes</taxon>
        <taxon>Micrococcales</taxon>
        <taxon>Promicromonosporaceae</taxon>
        <taxon>Cellulosimicrobium</taxon>
    </lineage>
</organism>
<reference evidence="2" key="1">
    <citation type="journal article" date="2018" name="Curr. Microbiol.">
        <title>Cellulosimicrobium arenosum sp. nov., Isolated from Marine Sediment Sand.</title>
        <authorList>
            <person name="Oh M."/>
            <person name="Kim J.H."/>
            <person name="Yoon J.H."/>
            <person name="Schumann P."/>
            <person name="Kim W."/>
        </authorList>
    </citation>
    <scope>NUCLEOTIDE SEQUENCE</scope>
    <source>
        <strain evidence="2">KCTC 49039</strain>
    </source>
</reference>
<reference evidence="2" key="2">
    <citation type="submission" date="2020-09" db="EMBL/GenBank/DDBJ databases">
        <authorList>
            <person name="Yu Y."/>
        </authorList>
    </citation>
    <scope>NUCLEOTIDE SEQUENCE</scope>
    <source>
        <strain evidence="2">KCTC 49039</strain>
    </source>
</reference>
<feature type="transmembrane region" description="Helical" evidence="1">
    <location>
        <begin position="15"/>
        <end position="38"/>
    </location>
</feature>
<dbReference type="Proteomes" id="UP000610846">
    <property type="component" value="Unassembled WGS sequence"/>
</dbReference>
<keyword evidence="1" id="KW-0472">Membrane</keyword>
<accession>A0A927G6A5</accession>
<evidence type="ECO:0000256" key="1">
    <source>
        <dbReference type="SAM" id="Phobius"/>
    </source>
</evidence>
<comment type="caution">
    <text evidence="2">The sequence shown here is derived from an EMBL/GenBank/DDBJ whole genome shotgun (WGS) entry which is preliminary data.</text>
</comment>
<protein>
    <submittedName>
        <fullName evidence="2">Uncharacterized protein</fullName>
    </submittedName>
</protein>
<evidence type="ECO:0000313" key="3">
    <source>
        <dbReference type="Proteomes" id="UP000610846"/>
    </source>
</evidence>
<proteinExistence type="predicted"/>
<dbReference type="AlphaFoldDB" id="A0A927G6A5"/>